<reference evidence="1 2" key="1">
    <citation type="submission" date="2015-08" db="EMBL/GenBank/DDBJ databases">
        <title>Complete genome sequence analysis of novel bacteriophage IME-EFm5.</title>
        <authorList>
            <person name="Gong P."/>
            <person name="Han W."/>
            <person name="Gu J."/>
        </authorList>
    </citation>
    <scope>NUCLEOTIDE SEQUENCE [LARGE SCALE GENOMIC DNA]</scope>
</reference>
<dbReference type="RefSeq" id="YP_009200887.1">
    <property type="nucleotide sequence ID" value="NC_028826.1"/>
</dbReference>
<sequence>MRFEPLNEPYDMYAITDEGHVFHLDKERYETELVDNKNGKMYVVLDGSHKKSRKFYISQLVADMFVKNEHNLGYLYFKDGNVQNSHYTNIGYAINPKEGVERVARPFRKKVEPKRHSLIVAIGDACEKKDWKEANKLGIELWQLEGASYENRNHEF</sequence>
<dbReference type="OrthoDB" id="10071at10239"/>
<evidence type="ECO:0000313" key="1">
    <source>
        <dbReference type="EMBL" id="ALF01986.1"/>
    </source>
</evidence>
<protein>
    <submittedName>
        <fullName evidence="1">HNH homing endonuclease-like protein</fullName>
    </submittedName>
</protein>
<dbReference type="Gene3D" id="3.90.75.20">
    <property type="match status" value="1"/>
</dbReference>
<name>A0A0M5M1D7_9CAUD</name>
<organism evidence="1 2">
    <name type="scientific">Enterococcus phage IME-EFm5</name>
    <dbReference type="NCBI Taxonomy" id="1718158"/>
    <lineage>
        <taxon>Viruses</taxon>
        <taxon>Duplodnaviria</taxon>
        <taxon>Heunggongvirae</taxon>
        <taxon>Uroviricota</taxon>
        <taxon>Caudoviricetes</taxon>
        <taxon>Efemquintavirus</taxon>
        <taxon>Efemquintavirus Efm5</taxon>
    </lineage>
</organism>
<dbReference type="EMBL" id="KT588072">
    <property type="protein sequence ID" value="ALF01986.1"/>
    <property type="molecule type" value="Genomic_DNA"/>
</dbReference>
<proteinExistence type="predicted"/>
<dbReference type="SUPFAM" id="SSF54060">
    <property type="entry name" value="His-Me finger endonucleases"/>
    <property type="match status" value="1"/>
</dbReference>
<dbReference type="InterPro" id="IPR044925">
    <property type="entry name" value="His-Me_finger_sf"/>
</dbReference>
<gene>
    <name evidence="1" type="ORF">EFm5_17</name>
</gene>
<accession>A0A0M5M1D7</accession>
<evidence type="ECO:0000313" key="2">
    <source>
        <dbReference type="Proteomes" id="UP000203130"/>
    </source>
</evidence>
<dbReference type="GeneID" id="26628056"/>
<dbReference type="Proteomes" id="UP000203130">
    <property type="component" value="Segment"/>
</dbReference>
<keyword evidence="2" id="KW-1185">Reference proteome</keyword>
<dbReference type="KEGG" id="vg:26628056"/>